<reference evidence="2 3" key="1">
    <citation type="submission" date="2015-06" db="EMBL/GenBank/DDBJ databases">
        <title>Draft Whole-Genome Sequence of the Entomopathogenic Bacterium Xenorhabdus khoisanae.</title>
        <authorList>
            <person name="Naidoo S."/>
            <person name="Featherston J."/>
            <person name="Gray V.M."/>
        </authorList>
    </citation>
    <scope>NUCLEOTIDE SEQUENCE [LARGE SCALE GENOMIC DNA]</scope>
    <source>
        <strain evidence="2 3">MCB</strain>
    </source>
</reference>
<comment type="caution">
    <text evidence="2">The sequence shown here is derived from an EMBL/GenBank/DDBJ whole genome shotgun (WGS) entry which is preliminary data.</text>
</comment>
<dbReference type="OrthoDB" id="5600407at2"/>
<dbReference type="AlphaFoldDB" id="A0A0J5IS00"/>
<dbReference type="PATRIC" id="fig|880157.4.peg.1286"/>
<feature type="domain" description="ABC-type transport auxiliary lipoprotein component" evidence="1">
    <location>
        <begin position="58"/>
        <end position="205"/>
    </location>
</feature>
<protein>
    <submittedName>
        <fullName evidence="2">Membrane protein</fullName>
    </submittedName>
</protein>
<dbReference type="InterPro" id="IPR005586">
    <property type="entry name" value="ABC_trans_aux"/>
</dbReference>
<dbReference type="RefSeq" id="WP_047962492.1">
    <property type="nucleotide sequence ID" value="NZ_CAWMBG010000032.1"/>
</dbReference>
<dbReference type="Proteomes" id="UP000036277">
    <property type="component" value="Unassembled WGS sequence"/>
</dbReference>
<dbReference type="STRING" id="880157.AB204_06135"/>
<name>A0A0J5IS00_9GAMM</name>
<organism evidence="2 3">
    <name type="scientific">Xenorhabdus khoisanae</name>
    <dbReference type="NCBI Taxonomy" id="880157"/>
    <lineage>
        <taxon>Bacteria</taxon>
        <taxon>Pseudomonadati</taxon>
        <taxon>Pseudomonadota</taxon>
        <taxon>Gammaproteobacteria</taxon>
        <taxon>Enterobacterales</taxon>
        <taxon>Morganellaceae</taxon>
        <taxon>Xenorhabdus</taxon>
    </lineage>
</organism>
<keyword evidence="3" id="KW-1185">Reference proteome</keyword>
<dbReference type="SUPFAM" id="SSF159594">
    <property type="entry name" value="XCC0632-like"/>
    <property type="match status" value="1"/>
</dbReference>
<evidence type="ECO:0000313" key="3">
    <source>
        <dbReference type="Proteomes" id="UP000036277"/>
    </source>
</evidence>
<dbReference type="Pfam" id="PF03886">
    <property type="entry name" value="ABC_trans_aux"/>
    <property type="match status" value="1"/>
</dbReference>
<dbReference type="EMBL" id="LFCV01000032">
    <property type="protein sequence ID" value="KMJ45980.1"/>
    <property type="molecule type" value="Genomic_DNA"/>
</dbReference>
<evidence type="ECO:0000313" key="2">
    <source>
        <dbReference type="EMBL" id="KMJ45980.1"/>
    </source>
</evidence>
<dbReference type="NCBIfam" id="NF033620">
    <property type="entry name" value="pqiC"/>
    <property type="match status" value="1"/>
</dbReference>
<dbReference type="Gene3D" id="3.40.50.10610">
    <property type="entry name" value="ABC-type transport auxiliary lipoprotein component"/>
    <property type="match status" value="1"/>
</dbReference>
<evidence type="ECO:0000259" key="1">
    <source>
        <dbReference type="Pfam" id="PF03886"/>
    </source>
</evidence>
<sequence length="212" mass="23503">MKKLIPKLAFFISVSVFVVGSLFISGCSGSQPQKTYYQLPVLAETSSEKPVSSGNLASQESKLGAKHERQLWIKDVNLSDYLAAPGIAYQTGKVSYINASNHLWASPLQQQLKQILISELSAAFPHRLVSGQELEKDADALDITITAFHGRYDGRVLIEGYWILSNPDNVTKRPFSLELKQEKDGYSELVLTLAKGYNQLTKSIARQIASQR</sequence>
<proteinExistence type="predicted"/>
<dbReference type="PROSITE" id="PS51257">
    <property type="entry name" value="PROKAR_LIPOPROTEIN"/>
    <property type="match status" value="1"/>
</dbReference>
<accession>A0A0J5IS00</accession>
<dbReference type="InterPro" id="IPR049736">
    <property type="entry name" value="PqiC"/>
</dbReference>
<gene>
    <name evidence="2" type="ORF">AB204_06135</name>
</gene>